<reference evidence="1 2" key="1">
    <citation type="journal article" date="2022" name="Front. Microbiol.">
        <title>Male-killing mechanisms vary between Spiroplasma species.</title>
        <authorList>
            <person name="Arai H."/>
            <person name="Inoue M."/>
            <person name="Kageyama D."/>
        </authorList>
    </citation>
    <scope>NUCLEOTIDE SEQUENCE [LARGE SCALE GENOMIC DNA]</scope>
    <source>
        <strain evidence="2">sHm</strain>
    </source>
</reference>
<dbReference type="InterPro" id="IPR011053">
    <property type="entry name" value="Single_hybrid_motif"/>
</dbReference>
<organism evidence="1 2">
    <name type="scientific">Spiroplasma ixodetis</name>
    <dbReference type="NCBI Taxonomy" id="2141"/>
    <lineage>
        <taxon>Bacteria</taxon>
        <taxon>Bacillati</taxon>
        <taxon>Mycoplasmatota</taxon>
        <taxon>Mollicutes</taxon>
        <taxon>Entomoplasmatales</taxon>
        <taxon>Spiroplasmataceae</taxon>
        <taxon>Spiroplasma</taxon>
    </lineage>
</organism>
<evidence type="ECO:0000313" key="2">
    <source>
        <dbReference type="Proteomes" id="UP001163387"/>
    </source>
</evidence>
<dbReference type="SUPFAM" id="SSF51230">
    <property type="entry name" value="Single hybrid motif"/>
    <property type="match status" value="1"/>
</dbReference>
<evidence type="ECO:0008006" key="3">
    <source>
        <dbReference type="Google" id="ProtNLM"/>
    </source>
</evidence>
<protein>
    <recommendedName>
        <fullName evidence="3">Glycine cleavage system H protein</fullName>
    </recommendedName>
</protein>
<dbReference type="Pfam" id="PF01597">
    <property type="entry name" value="GCV_H"/>
    <property type="match status" value="1"/>
</dbReference>
<accession>A0ABN6T2G2</accession>
<dbReference type="Gene3D" id="2.40.50.100">
    <property type="match status" value="1"/>
</dbReference>
<proteinExistence type="predicted"/>
<dbReference type="RefSeq" id="WP_281749252.1">
    <property type="nucleotide sequence ID" value="NZ_AP026933.1"/>
</dbReference>
<sequence>MFNNRKKDNIYIISPTPKLQDDMGMACYVKYNTENDVVNKNDLVLTVEVSKAILHARSALTGKVLEYNQRAIENPTLFNSKKSKDNWILKLTDVVEKEFLELEDN</sequence>
<name>A0ABN6T2G2_9MOLU</name>
<keyword evidence="2" id="KW-1185">Reference proteome</keyword>
<gene>
    <name evidence="1" type="ORF">SHM_07910</name>
</gene>
<evidence type="ECO:0000313" key="1">
    <source>
        <dbReference type="EMBL" id="BDT03145.1"/>
    </source>
</evidence>
<dbReference type="InterPro" id="IPR033753">
    <property type="entry name" value="GCV_H/Fam206"/>
</dbReference>
<dbReference type="Proteomes" id="UP001163387">
    <property type="component" value="Chromosome"/>
</dbReference>
<dbReference type="EMBL" id="AP026933">
    <property type="protein sequence ID" value="BDT03145.1"/>
    <property type="molecule type" value="Genomic_DNA"/>
</dbReference>